<dbReference type="Gramene" id="TraesCS7A02G561300.1">
    <property type="protein sequence ID" value="TraesCS7A02G561300.1"/>
    <property type="gene ID" value="TraesCS7A02G561300"/>
</dbReference>
<dbReference type="PANTHER" id="PTHR45707">
    <property type="entry name" value="C2 CALCIUM/LIPID-BINDING PLANT PHOSPHORIBOSYLTRANSFERASE FAMILY PROTEIN"/>
    <property type="match status" value="1"/>
</dbReference>
<sequence>MSFMSGAMRNLRRLKLRFNTHIGEKYDNMLAGVEHLINLQDVAGQIGAATESGWRASESAFKEAISKHPRCPNFSVKWVDPLEEEYRHSEKQHQRQERGLLGEIHGVLEKAEDTNKYDDDWLSQNPDLPSSVASCHPKSEKTAEASKHHVLESMLCDESAEPKALDLSLLEDITNNFSDDQEIGRSEFGVLYKGNLQNGSTVVVKKLAIATDDKLFLDGVHGLTSVKHSNIVRFLGYCANTHGNVTKERGKSISVMVQERFMCFEYLCNGNLQMYLTDESCGFDWHTRYRIIKEICQGLHYLHDKRIARLDLTPGNILFDEKMVPKIVDFGYSKFWGEDISRTGLRSLAYMATPEYLDGGAITYKSDIYSLGVVIMQIVTGRNKKDCSNTAGVLENWRNRLKLDMSPGHRSLETCYQQVKVCVEIGMSCMDHNPGNRSTTQHIIHMFDKTEVTEQSIRSDVGSSYLQQMIARSKEIFRLVVAE</sequence>
<dbReference type="PANTHER" id="PTHR45707:SF75">
    <property type="entry name" value="PROTEIN KINASE DOMAIN-CONTAINING PROTEIN"/>
    <property type="match status" value="1"/>
</dbReference>
<name>A0A3B6RT70_WHEAT</name>
<dbReference type="Gramene" id="TraesCS7A03G1368400.1">
    <property type="protein sequence ID" value="TraesCS7A03G1368400.1.CDS"/>
    <property type="gene ID" value="TraesCS7A03G1368400"/>
</dbReference>
<evidence type="ECO:0000313" key="2">
    <source>
        <dbReference type="EnsemblPlants" id="TraesCS7A02G561300.1"/>
    </source>
</evidence>
<reference evidence="2" key="2">
    <citation type="submission" date="2018-10" db="UniProtKB">
        <authorList>
            <consortium name="EnsemblPlants"/>
        </authorList>
    </citation>
    <scope>IDENTIFICATION</scope>
</reference>
<dbReference type="Gene3D" id="3.30.200.20">
    <property type="entry name" value="Phosphorylase Kinase, domain 1"/>
    <property type="match status" value="1"/>
</dbReference>
<dbReference type="PROSITE" id="PS50011">
    <property type="entry name" value="PROTEIN_KINASE_DOM"/>
    <property type="match status" value="1"/>
</dbReference>
<feature type="domain" description="Protein kinase" evidence="1">
    <location>
        <begin position="177"/>
        <end position="448"/>
    </location>
</feature>
<dbReference type="Proteomes" id="UP000019116">
    <property type="component" value="Chromosome 7A"/>
</dbReference>
<evidence type="ECO:0000259" key="1">
    <source>
        <dbReference type="PROSITE" id="PS50011"/>
    </source>
</evidence>
<dbReference type="GO" id="GO:0004672">
    <property type="term" value="F:protein kinase activity"/>
    <property type="evidence" value="ECO:0007669"/>
    <property type="project" value="InterPro"/>
</dbReference>
<dbReference type="STRING" id="4565.A0A3B6RT70"/>
<dbReference type="SUPFAM" id="SSF56112">
    <property type="entry name" value="Protein kinase-like (PK-like)"/>
    <property type="match status" value="1"/>
</dbReference>
<dbReference type="GO" id="GO:0005524">
    <property type="term" value="F:ATP binding"/>
    <property type="evidence" value="ECO:0007669"/>
    <property type="project" value="InterPro"/>
</dbReference>
<dbReference type="AlphaFoldDB" id="A0A3B6RT70"/>
<dbReference type="Pfam" id="PF00069">
    <property type="entry name" value="Pkinase"/>
    <property type="match status" value="1"/>
</dbReference>
<dbReference type="InterPro" id="IPR000719">
    <property type="entry name" value="Prot_kinase_dom"/>
</dbReference>
<evidence type="ECO:0000313" key="3">
    <source>
        <dbReference type="Proteomes" id="UP000019116"/>
    </source>
</evidence>
<protein>
    <recommendedName>
        <fullName evidence="1">Protein kinase domain-containing protein</fullName>
    </recommendedName>
</protein>
<keyword evidence="3" id="KW-1185">Reference proteome</keyword>
<dbReference type="SMR" id="A0A3B6RT70"/>
<reference evidence="2" key="1">
    <citation type="submission" date="2018-08" db="EMBL/GenBank/DDBJ databases">
        <authorList>
            <person name="Rossello M."/>
        </authorList>
    </citation>
    <scope>NUCLEOTIDE SEQUENCE [LARGE SCALE GENOMIC DNA]</scope>
    <source>
        <strain evidence="2">cv. Chinese Spring</strain>
    </source>
</reference>
<dbReference type="EnsemblPlants" id="TraesCS7A02G561300.1">
    <property type="protein sequence ID" value="TraesCS7A02G561300.1"/>
    <property type="gene ID" value="TraesCS7A02G561300"/>
</dbReference>
<dbReference type="Gene3D" id="1.10.510.10">
    <property type="entry name" value="Transferase(Phosphotransferase) domain 1"/>
    <property type="match status" value="1"/>
</dbReference>
<dbReference type="OrthoDB" id="1918485at2759"/>
<dbReference type="InterPro" id="IPR011009">
    <property type="entry name" value="Kinase-like_dom_sf"/>
</dbReference>
<dbReference type="FunFam" id="1.10.510.10:FF:000870">
    <property type="entry name" value="OSJNBa0016N04.16-like protein"/>
    <property type="match status" value="1"/>
</dbReference>
<dbReference type="Gramene" id="TraesCAD_scaffold_024735_01G000500.1">
    <property type="protein sequence ID" value="TraesCAD_scaffold_024735_01G000500.1"/>
    <property type="gene ID" value="TraesCAD_scaffold_024735_01G000500"/>
</dbReference>
<organism evidence="2">
    <name type="scientific">Triticum aestivum</name>
    <name type="common">Wheat</name>
    <dbReference type="NCBI Taxonomy" id="4565"/>
    <lineage>
        <taxon>Eukaryota</taxon>
        <taxon>Viridiplantae</taxon>
        <taxon>Streptophyta</taxon>
        <taxon>Embryophyta</taxon>
        <taxon>Tracheophyta</taxon>
        <taxon>Spermatophyta</taxon>
        <taxon>Magnoliopsida</taxon>
        <taxon>Liliopsida</taxon>
        <taxon>Poales</taxon>
        <taxon>Poaceae</taxon>
        <taxon>BOP clade</taxon>
        <taxon>Pooideae</taxon>
        <taxon>Triticodae</taxon>
        <taxon>Triticeae</taxon>
        <taxon>Triticinae</taxon>
        <taxon>Triticum</taxon>
    </lineage>
</organism>
<accession>A0A3B6RT70</accession>
<proteinExistence type="predicted"/>